<proteinExistence type="predicted"/>
<feature type="transmembrane region" description="Helical" evidence="1">
    <location>
        <begin position="12"/>
        <end position="31"/>
    </location>
</feature>
<dbReference type="Proteomes" id="UP001345963">
    <property type="component" value="Unassembled WGS sequence"/>
</dbReference>
<reference evidence="2 3" key="1">
    <citation type="submission" date="2021-07" db="EMBL/GenBank/DDBJ databases">
        <authorList>
            <person name="Palmer J.M."/>
        </authorList>
    </citation>
    <scope>NUCLEOTIDE SEQUENCE [LARGE SCALE GENOMIC DNA]</scope>
    <source>
        <strain evidence="2 3">AT_MEX2019</strain>
        <tissue evidence="2">Muscle</tissue>
    </source>
</reference>
<organism evidence="2 3">
    <name type="scientific">Ataeniobius toweri</name>
    <dbReference type="NCBI Taxonomy" id="208326"/>
    <lineage>
        <taxon>Eukaryota</taxon>
        <taxon>Metazoa</taxon>
        <taxon>Chordata</taxon>
        <taxon>Craniata</taxon>
        <taxon>Vertebrata</taxon>
        <taxon>Euteleostomi</taxon>
        <taxon>Actinopterygii</taxon>
        <taxon>Neopterygii</taxon>
        <taxon>Teleostei</taxon>
        <taxon>Neoteleostei</taxon>
        <taxon>Acanthomorphata</taxon>
        <taxon>Ovalentaria</taxon>
        <taxon>Atherinomorphae</taxon>
        <taxon>Cyprinodontiformes</taxon>
        <taxon>Goodeidae</taxon>
        <taxon>Ataeniobius</taxon>
    </lineage>
</organism>
<keyword evidence="1" id="KW-0812">Transmembrane</keyword>
<dbReference type="EMBL" id="JAHUTI010019762">
    <property type="protein sequence ID" value="MED6237925.1"/>
    <property type="molecule type" value="Genomic_DNA"/>
</dbReference>
<evidence type="ECO:0000256" key="1">
    <source>
        <dbReference type="SAM" id="Phobius"/>
    </source>
</evidence>
<keyword evidence="1" id="KW-0472">Membrane</keyword>
<sequence>MMIFFHVSPPALAINICFVFAAVSSVFKTFFPSVLFSLLSAGPTHSLCSCQSLFLILSPCLFPPSDPASPSTVLSLCCGAPGAPLPPLWACLRDARRPPLPLSLRLPPLPACVSLAL</sequence>
<evidence type="ECO:0000313" key="3">
    <source>
        <dbReference type="Proteomes" id="UP001345963"/>
    </source>
</evidence>
<name>A0ABU7AKB1_9TELE</name>
<gene>
    <name evidence="2" type="ORF">ATANTOWER_032016</name>
</gene>
<accession>A0ABU7AKB1</accession>
<evidence type="ECO:0000313" key="2">
    <source>
        <dbReference type="EMBL" id="MED6237925.1"/>
    </source>
</evidence>
<comment type="caution">
    <text evidence="2">The sequence shown here is derived from an EMBL/GenBank/DDBJ whole genome shotgun (WGS) entry which is preliminary data.</text>
</comment>
<keyword evidence="1" id="KW-1133">Transmembrane helix</keyword>
<keyword evidence="3" id="KW-1185">Reference proteome</keyword>
<protein>
    <submittedName>
        <fullName evidence="2">Uncharacterized protein</fullName>
    </submittedName>
</protein>